<dbReference type="InterPro" id="IPR002347">
    <property type="entry name" value="SDR_fam"/>
</dbReference>
<gene>
    <name evidence="3" type="ORF">SAMN05216234_101131</name>
</gene>
<dbReference type="OrthoDB" id="9793825at2"/>
<dbReference type="PRINTS" id="PR00081">
    <property type="entry name" value="GDHRDH"/>
</dbReference>
<dbReference type="Gene3D" id="3.40.50.720">
    <property type="entry name" value="NAD(P)-binding Rossmann-like Domain"/>
    <property type="match status" value="1"/>
</dbReference>
<dbReference type="AlphaFoldDB" id="A0A1I5KXQ7"/>
<dbReference type="EMBL" id="FOXB01000001">
    <property type="protein sequence ID" value="SFO89678.1"/>
    <property type="molecule type" value="Genomic_DNA"/>
</dbReference>
<dbReference type="RefSeq" id="WP_092909940.1">
    <property type="nucleotide sequence ID" value="NZ_FOXB01000001.1"/>
</dbReference>
<sequence length="214" mass="23962">MNAIVTGYRSGIGKAISEKLQENGYNVIKLQSRLENVTSLEKEIKDILKSNDIHILVNCAGVGIFEPHETISISTIKKLIDINLTAPIILTKLLLRSLKKCKGHIINISSIEATKHSKYSALYTATKSGLRDFSLSLFEEVRKDGVKVTSINPDITKTDFFDHLKFKPSEDKEAYLEPELIAQLVLDILKIDGVVTDLTVRPQKFKIEKSVPKK</sequence>
<reference evidence="3 4" key="1">
    <citation type="submission" date="2016-10" db="EMBL/GenBank/DDBJ databases">
        <authorList>
            <person name="de Groot N.N."/>
        </authorList>
    </citation>
    <scope>NUCLEOTIDE SEQUENCE [LARGE SCALE GENOMIC DNA]</scope>
    <source>
        <strain evidence="3 4">EP1-55-1</strain>
    </source>
</reference>
<dbReference type="PANTHER" id="PTHR42879:SF2">
    <property type="entry name" value="3-OXOACYL-[ACYL-CARRIER-PROTEIN] REDUCTASE FABG"/>
    <property type="match status" value="1"/>
</dbReference>
<organism evidence="3 4">
    <name type="scientific">Hydrogenimonas thermophila</name>
    <dbReference type="NCBI Taxonomy" id="223786"/>
    <lineage>
        <taxon>Bacteria</taxon>
        <taxon>Pseudomonadati</taxon>
        <taxon>Campylobacterota</taxon>
        <taxon>Epsilonproteobacteria</taxon>
        <taxon>Campylobacterales</taxon>
        <taxon>Hydrogenimonadaceae</taxon>
        <taxon>Hydrogenimonas</taxon>
    </lineage>
</organism>
<evidence type="ECO:0000313" key="3">
    <source>
        <dbReference type="EMBL" id="SFO89678.1"/>
    </source>
</evidence>
<dbReference type="PANTHER" id="PTHR42879">
    <property type="entry name" value="3-OXOACYL-(ACYL-CARRIER-PROTEIN) REDUCTASE"/>
    <property type="match status" value="1"/>
</dbReference>
<dbReference type="InterPro" id="IPR050259">
    <property type="entry name" value="SDR"/>
</dbReference>
<dbReference type="Pfam" id="PF00106">
    <property type="entry name" value="adh_short"/>
    <property type="match status" value="2"/>
</dbReference>
<evidence type="ECO:0000313" key="4">
    <source>
        <dbReference type="Proteomes" id="UP000199227"/>
    </source>
</evidence>
<evidence type="ECO:0000256" key="2">
    <source>
        <dbReference type="RuleBase" id="RU000363"/>
    </source>
</evidence>
<protein>
    <submittedName>
        <fullName evidence="3">Short-chain dehydrogenase</fullName>
    </submittedName>
</protein>
<dbReference type="STRING" id="223786.SAMN05216234_101131"/>
<keyword evidence="4" id="KW-1185">Reference proteome</keyword>
<name>A0A1I5KXQ7_9BACT</name>
<dbReference type="InterPro" id="IPR036291">
    <property type="entry name" value="NAD(P)-bd_dom_sf"/>
</dbReference>
<dbReference type="PRINTS" id="PR00080">
    <property type="entry name" value="SDRFAMILY"/>
</dbReference>
<dbReference type="SUPFAM" id="SSF51735">
    <property type="entry name" value="NAD(P)-binding Rossmann-fold domains"/>
    <property type="match status" value="1"/>
</dbReference>
<evidence type="ECO:0000256" key="1">
    <source>
        <dbReference type="ARBA" id="ARBA00006484"/>
    </source>
</evidence>
<comment type="similarity">
    <text evidence="1 2">Belongs to the short-chain dehydrogenases/reductases (SDR) family.</text>
</comment>
<dbReference type="CDD" id="cd05233">
    <property type="entry name" value="SDR_c"/>
    <property type="match status" value="1"/>
</dbReference>
<dbReference type="Proteomes" id="UP000199227">
    <property type="component" value="Unassembled WGS sequence"/>
</dbReference>
<proteinExistence type="inferred from homology"/>
<accession>A0A1I5KXQ7</accession>